<evidence type="ECO:0000256" key="4">
    <source>
        <dbReference type="ARBA" id="ARBA00023315"/>
    </source>
</evidence>
<keyword evidence="4" id="KW-0012">Acyltransferase</keyword>
<dbReference type="InterPro" id="IPR050680">
    <property type="entry name" value="YpeA/RimI_acetyltransf"/>
</dbReference>
<dbReference type="GO" id="GO:0008080">
    <property type="term" value="F:N-acetyltransferase activity"/>
    <property type="evidence" value="ECO:0007669"/>
    <property type="project" value="InterPro"/>
</dbReference>
<dbReference type="STRING" id="502025.Hoch_5593"/>
<proteinExistence type="inferred from homology"/>
<dbReference type="PANTHER" id="PTHR43420:SF44">
    <property type="entry name" value="ACETYLTRANSFERASE YPEA"/>
    <property type="match status" value="1"/>
</dbReference>
<evidence type="ECO:0000313" key="6">
    <source>
        <dbReference type="EMBL" id="ACY18075.1"/>
    </source>
</evidence>
<dbReference type="NCBIfam" id="TIGR01575">
    <property type="entry name" value="rimI"/>
    <property type="match status" value="1"/>
</dbReference>
<dbReference type="HOGENOM" id="CLU_013985_23_1_7"/>
<evidence type="ECO:0000256" key="1">
    <source>
        <dbReference type="ARBA" id="ARBA00005395"/>
    </source>
</evidence>
<dbReference type="PANTHER" id="PTHR43420">
    <property type="entry name" value="ACETYLTRANSFERASE"/>
    <property type="match status" value="1"/>
</dbReference>
<dbReference type="SUPFAM" id="SSF55729">
    <property type="entry name" value="Acyl-CoA N-acyltransferases (Nat)"/>
    <property type="match status" value="1"/>
</dbReference>
<dbReference type="PROSITE" id="PS51186">
    <property type="entry name" value="GNAT"/>
    <property type="match status" value="1"/>
</dbReference>
<evidence type="ECO:0000256" key="3">
    <source>
        <dbReference type="ARBA" id="ARBA00022679"/>
    </source>
</evidence>
<dbReference type="InterPro" id="IPR006464">
    <property type="entry name" value="AcTrfase_RimI/Ard1"/>
</dbReference>
<feature type="domain" description="N-acetyltransferase" evidence="5">
    <location>
        <begin position="7"/>
        <end position="155"/>
    </location>
</feature>
<dbReference type="eggNOG" id="COG0456">
    <property type="taxonomic scope" value="Bacteria"/>
</dbReference>
<accession>D0LG50</accession>
<comment type="similarity">
    <text evidence="1">Belongs to the acetyltransferase family. RimI subfamily.</text>
</comment>
<dbReference type="EMBL" id="CP001804">
    <property type="protein sequence ID" value="ACY18075.1"/>
    <property type="molecule type" value="Genomic_DNA"/>
</dbReference>
<dbReference type="AlphaFoldDB" id="D0LG50"/>
<dbReference type="Pfam" id="PF00583">
    <property type="entry name" value="Acetyltransf_1"/>
    <property type="match status" value="1"/>
</dbReference>
<dbReference type="RefSeq" id="WP_012830667.1">
    <property type="nucleotide sequence ID" value="NC_013440.1"/>
</dbReference>
<evidence type="ECO:0000256" key="2">
    <source>
        <dbReference type="ARBA" id="ARBA00022490"/>
    </source>
</evidence>
<dbReference type="Gene3D" id="3.40.630.30">
    <property type="match status" value="1"/>
</dbReference>
<dbReference type="InterPro" id="IPR000182">
    <property type="entry name" value="GNAT_dom"/>
</dbReference>
<keyword evidence="7" id="KW-1185">Reference proteome</keyword>
<protein>
    <submittedName>
        <fullName evidence="6">Ribosomal-protein-alanine acetyltransferase</fullName>
    </submittedName>
</protein>
<name>D0LG50_HALO1</name>
<evidence type="ECO:0000259" key="5">
    <source>
        <dbReference type="PROSITE" id="PS51186"/>
    </source>
</evidence>
<keyword evidence="3 6" id="KW-0808">Transferase</keyword>
<sequence>MAALHGLEIVPMELADLDQVVEIEQLSSPSPWAPKLFAEDLARDWARIDLARVRTGAALGPVLGFACYWLVHDELHLLNIAAHPDHRRRGIGRRLLAHMLAVAEARGTRYLTLEVRDSNHPAQALYRGYGFDEVGRRARYYSDGEDAIVMTLTRDFD</sequence>
<evidence type="ECO:0000313" key="7">
    <source>
        <dbReference type="Proteomes" id="UP000001880"/>
    </source>
</evidence>
<dbReference type="Proteomes" id="UP000001880">
    <property type="component" value="Chromosome"/>
</dbReference>
<gene>
    <name evidence="6" type="ordered locus">Hoch_5593</name>
</gene>
<keyword evidence="2" id="KW-0963">Cytoplasm</keyword>
<dbReference type="OrthoDB" id="529907at2"/>
<dbReference type="InterPro" id="IPR016181">
    <property type="entry name" value="Acyl_CoA_acyltransferase"/>
</dbReference>
<dbReference type="KEGG" id="hoh:Hoch_5593"/>
<reference evidence="6 7" key="1">
    <citation type="journal article" date="2010" name="Stand. Genomic Sci.">
        <title>Complete genome sequence of Haliangium ochraceum type strain (SMP-2).</title>
        <authorList>
            <consortium name="US DOE Joint Genome Institute (JGI-PGF)"/>
            <person name="Ivanova N."/>
            <person name="Daum C."/>
            <person name="Lang E."/>
            <person name="Abt B."/>
            <person name="Kopitz M."/>
            <person name="Saunders E."/>
            <person name="Lapidus A."/>
            <person name="Lucas S."/>
            <person name="Glavina Del Rio T."/>
            <person name="Nolan M."/>
            <person name="Tice H."/>
            <person name="Copeland A."/>
            <person name="Cheng J.F."/>
            <person name="Chen F."/>
            <person name="Bruce D."/>
            <person name="Goodwin L."/>
            <person name="Pitluck S."/>
            <person name="Mavromatis K."/>
            <person name="Pati A."/>
            <person name="Mikhailova N."/>
            <person name="Chen A."/>
            <person name="Palaniappan K."/>
            <person name="Land M."/>
            <person name="Hauser L."/>
            <person name="Chang Y.J."/>
            <person name="Jeffries C.D."/>
            <person name="Detter J.C."/>
            <person name="Brettin T."/>
            <person name="Rohde M."/>
            <person name="Goker M."/>
            <person name="Bristow J."/>
            <person name="Markowitz V."/>
            <person name="Eisen J.A."/>
            <person name="Hugenholtz P."/>
            <person name="Kyrpides N.C."/>
            <person name="Klenk H.P."/>
        </authorList>
    </citation>
    <scope>NUCLEOTIDE SEQUENCE [LARGE SCALE GENOMIC DNA]</scope>
    <source>
        <strain evidence="7">DSM 14365 / CIP 107738 / JCM 11303 / AJ 13395 / SMP-2</strain>
    </source>
</reference>
<organism evidence="6 7">
    <name type="scientific">Haliangium ochraceum (strain DSM 14365 / JCM 11303 / SMP-2)</name>
    <dbReference type="NCBI Taxonomy" id="502025"/>
    <lineage>
        <taxon>Bacteria</taxon>
        <taxon>Pseudomonadati</taxon>
        <taxon>Myxococcota</taxon>
        <taxon>Polyangia</taxon>
        <taxon>Haliangiales</taxon>
        <taxon>Kofleriaceae</taxon>
        <taxon>Haliangium</taxon>
    </lineage>
</organism>